<evidence type="ECO:0008006" key="3">
    <source>
        <dbReference type="Google" id="ProtNLM"/>
    </source>
</evidence>
<dbReference type="Proteomes" id="UP000236173">
    <property type="component" value="Unassembled WGS sequence"/>
</dbReference>
<dbReference type="PIRSF" id="PIRSF014728">
    <property type="entry name" value="PqaA"/>
    <property type="match status" value="1"/>
</dbReference>
<dbReference type="EMBL" id="BEHT01000022">
    <property type="protein sequence ID" value="GBC99180.1"/>
    <property type="molecule type" value="Genomic_DNA"/>
</dbReference>
<comment type="caution">
    <text evidence="1">The sequence shown here is derived from an EMBL/GenBank/DDBJ whole genome shotgun (WGS) entry which is preliminary data.</text>
</comment>
<proteinExistence type="predicted"/>
<reference evidence="2" key="1">
    <citation type="submission" date="2017-09" db="EMBL/GenBank/DDBJ databases">
        <title>Metaegenomics of thermophilic ammonia-oxidizing enrichment culture.</title>
        <authorList>
            <person name="Kato S."/>
            <person name="Suzuki K."/>
        </authorList>
    </citation>
    <scope>NUCLEOTIDE SEQUENCE [LARGE SCALE GENOMIC DNA]</scope>
</reference>
<sequence>MPRWVAVAGALWSLTLMGVCQNNLPLLDYVTRNDGAFAWERLRSDRLPTGAVLHELRLTSQRWKDITWTHTLLIAQPPQITTDLALMVIAGGRTDSRGDTQSRLLAATAAIQLQALVAVLFAVPNQPLFDGLTEDDLIAHTFVKVLETGDQEWAALLPMTKSAVKAMDAVQQFAQRELKVRVNGFVVTGASKRGWTTWLTAVADPQRVKAIAPMVYDNLNIPAQMRHQREVFGGYSEQISEYSRRGLTDLADSEKARPLVQLVDPYTYRKRLTMPKLIINGTNDRYWALDAANFYFNDLIGEKHILYVPNSGHGLEDVGRVVRTLMAFFDRIAGRITFPQVTWEWRSAENGTTLSVRANPAPRQVLIWTAQAPTRDFRDARWESQLLPAPASPDGAYRFTLAPPANGYAAAFAELIYEANGRTYSLCTTICIVGK</sequence>
<evidence type="ECO:0000313" key="2">
    <source>
        <dbReference type="Proteomes" id="UP000236173"/>
    </source>
</evidence>
<accession>A0A2H5XDC3</accession>
<dbReference type="SUPFAM" id="SSF53474">
    <property type="entry name" value="alpha/beta-Hydrolases"/>
    <property type="match status" value="1"/>
</dbReference>
<protein>
    <recommendedName>
        <fullName evidence="3">PhoPQ-activated pathogenicity-related protein</fullName>
    </recommendedName>
</protein>
<dbReference type="Gene3D" id="3.40.50.1820">
    <property type="entry name" value="alpha/beta hydrolase"/>
    <property type="match status" value="1"/>
</dbReference>
<name>A0A2H5XDC3_9BACT</name>
<organism evidence="1 2">
    <name type="scientific">Candidatus Fervidibacter japonicus</name>
    <dbReference type="NCBI Taxonomy" id="2035412"/>
    <lineage>
        <taxon>Bacteria</taxon>
        <taxon>Candidatus Fervidibacterota</taxon>
        <taxon>Candidatus Fervidibacter</taxon>
    </lineage>
</organism>
<dbReference type="InterPro" id="IPR009199">
    <property type="entry name" value="PhoPQ-act_pathogen-rel_PqaA"/>
</dbReference>
<dbReference type="PANTHER" id="PTHR31497">
    <property type="entry name" value="AUTOCRINE PROLIFERATION REPRESSOR PROTEIN A"/>
    <property type="match status" value="1"/>
</dbReference>
<dbReference type="Pfam" id="PF10142">
    <property type="entry name" value="PhoPQ_related"/>
    <property type="match status" value="1"/>
</dbReference>
<dbReference type="InterPro" id="IPR029058">
    <property type="entry name" value="AB_hydrolase_fold"/>
</dbReference>
<dbReference type="PANTHER" id="PTHR31497:SF0">
    <property type="entry name" value="AUTOCRINE PROLIFERATION REPRESSOR PROTEIN A"/>
    <property type="match status" value="1"/>
</dbReference>
<dbReference type="AlphaFoldDB" id="A0A2H5XDC3"/>
<evidence type="ECO:0000313" key="1">
    <source>
        <dbReference type="EMBL" id="GBC99180.1"/>
    </source>
</evidence>
<gene>
    <name evidence="1" type="ORF">HRbin17_01701</name>
</gene>